<dbReference type="EMBL" id="JACHJV010000001">
    <property type="protein sequence ID" value="MBB4922533.1"/>
    <property type="molecule type" value="Genomic_DNA"/>
</dbReference>
<feature type="region of interest" description="Disordered" evidence="1">
    <location>
        <begin position="1"/>
        <end position="32"/>
    </location>
</feature>
<evidence type="ECO:0000256" key="1">
    <source>
        <dbReference type="SAM" id="MobiDB-lite"/>
    </source>
</evidence>
<accession>A0A7W7QZ75</accession>
<evidence type="ECO:0000313" key="3">
    <source>
        <dbReference type="Proteomes" id="UP000540506"/>
    </source>
</evidence>
<protein>
    <submittedName>
        <fullName evidence="2">Uncharacterized protein</fullName>
    </submittedName>
</protein>
<gene>
    <name evidence="2" type="ORF">FHR34_001526</name>
</gene>
<sequence length="76" mass="8077">MIQTDGVARSAGFATGHQSAHAPQADTCTSSRTPQCVRLPVLPLPPAGFFPAAELHPVIPDFIPIWMQSATRLALI</sequence>
<name>A0A7W7QZ75_KITKI</name>
<dbReference type="Proteomes" id="UP000540506">
    <property type="component" value="Unassembled WGS sequence"/>
</dbReference>
<organism evidence="2 3">
    <name type="scientific">Kitasatospora kifunensis</name>
    <name type="common">Streptomyces kifunensis</name>
    <dbReference type="NCBI Taxonomy" id="58351"/>
    <lineage>
        <taxon>Bacteria</taxon>
        <taxon>Bacillati</taxon>
        <taxon>Actinomycetota</taxon>
        <taxon>Actinomycetes</taxon>
        <taxon>Kitasatosporales</taxon>
        <taxon>Streptomycetaceae</taxon>
        <taxon>Kitasatospora</taxon>
    </lineage>
</organism>
<reference evidence="2 3" key="1">
    <citation type="submission" date="2020-08" db="EMBL/GenBank/DDBJ databases">
        <title>Sequencing the genomes of 1000 actinobacteria strains.</title>
        <authorList>
            <person name="Klenk H.-P."/>
        </authorList>
    </citation>
    <scope>NUCLEOTIDE SEQUENCE [LARGE SCALE GENOMIC DNA]</scope>
    <source>
        <strain evidence="2 3">DSM 41654</strain>
    </source>
</reference>
<proteinExistence type="predicted"/>
<keyword evidence="3" id="KW-1185">Reference proteome</keyword>
<comment type="caution">
    <text evidence="2">The sequence shown here is derived from an EMBL/GenBank/DDBJ whole genome shotgun (WGS) entry which is preliminary data.</text>
</comment>
<dbReference type="AlphaFoldDB" id="A0A7W7QZ75"/>
<evidence type="ECO:0000313" key="2">
    <source>
        <dbReference type="EMBL" id="MBB4922533.1"/>
    </source>
</evidence>